<organism evidence="3 4">
    <name type="scientific">Ricinus communis</name>
    <name type="common">Castor bean</name>
    <dbReference type="NCBI Taxonomy" id="3988"/>
    <lineage>
        <taxon>Eukaryota</taxon>
        <taxon>Viridiplantae</taxon>
        <taxon>Streptophyta</taxon>
        <taxon>Embryophyta</taxon>
        <taxon>Tracheophyta</taxon>
        <taxon>Spermatophyta</taxon>
        <taxon>Magnoliopsida</taxon>
        <taxon>eudicotyledons</taxon>
        <taxon>Gunneridae</taxon>
        <taxon>Pentapetalae</taxon>
        <taxon>rosids</taxon>
        <taxon>fabids</taxon>
        <taxon>Malpighiales</taxon>
        <taxon>Euphorbiaceae</taxon>
        <taxon>Acalyphoideae</taxon>
        <taxon>Acalypheae</taxon>
        <taxon>Ricinus</taxon>
    </lineage>
</organism>
<reference evidence="4" key="1">
    <citation type="journal article" date="2010" name="Nat. Biotechnol.">
        <title>Draft genome sequence of the oilseed species Ricinus communis.</title>
        <authorList>
            <person name="Chan A.P."/>
            <person name="Crabtree J."/>
            <person name="Zhao Q."/>
            <person name="Lorenzi H."/>
            <person name="Orvis J."/>
            <person name="Puiu D."/>
            <person name="Melake-Berhan A."/>
            <person name="Jones K.M."/>
            <person name="Redman J."/>
            <person name="Chen G."/>
            <person name="Cahoon E.B."/>
            <person name="Gedil M."/>
            <person name="Stanke M."/>
            <person name="Haas B.J."/>
            <person name="Wortman J.R."/>
            <person name="Fraser-Liggett C.M."/>
            <person name="Ravel J."/>
            <person name="Rabinowicz P.D."/>
        </authorList>
    </citation>
    <scope>NUCLEOTIDE SEQUENCE [LARGE SCALE GENOMIC DNA]</scope>
    <source>
        <strain evidence="4">cv. Hale</strain>
    </source>
</reference>
<gene>
    <name evidence="3" type="ORF">RCOM_0835980</name>
</gene>
<feature type="coiled-coil region" evidence="1">
    <location>
        <begin position="23"/>
        <end position="50"/>
    </location>
</feature>
<evidence type="ECO:0000256" key="1">
    <source>
        <dbReference type="SAM" id="Coils"/>
    </source>
</evidence>
<dbReference type="EMBL" id="EQ973893">
    <property type="protein sequence ID" value="EEF39904.1"/>
    <property type="molecule type" value="Genomic_DNA"/>
</dbReference>
<evidence type="ECO:0000313" key="3">
    <source>
        <dbReference type="EMBL" id="EEF39904.1"/>
    </source>
</evidence>
<dbReference type="Proteomes" id="UP000008311">
    <property type="component" value="Unassembled WGS sequence"/>
</dbReference>
<keyword evidence="1" id="KW-0175">Coiled coil</keyword>
<keyword evidence="4" id="KW-1185">Reference proteome</keyword>
<accession>B9S8U3</accession>
<evidence type="ECO:0000256" key="2">
    <source>
        <dbReference type="SAM" id="MobiDB-lite"/>
    </source>
</evidence>
<sequence>MDDLAIAGKEVQPNPTKTMEKGHFATQDELQNLKSQSEELKDKFRDSLNAQGSS</sequence>
<proteinExistence type="predicted"/>
<name>B9S8U3_RICCO</name>
<dbReference type="InParanoid" id="B9S8U3"/>
<dbReference type="AlphaFoldDB" id="B9S8U3"/>
<protein>
    <submittedName>
        <fullName evidence="3">Uncharacterized protein</fullName>
    </submittedName>
</protein>
<evidence type="ECO:0000313" key="4">
    <source>
        <dbReference type="Proteomes" id="UP000008311"/>
    </source>
</evidence>
<feature type="region of interest" description="Disordered" evidence="2">
    <location>
        <begin position="1"/>
        <end position="23"/>
    </location>
</feature>